<keyword evidence="2" id="KW-0472">Membrane</keyword>
<evidence type="ECO:0000256" key="2">
    <source>
        <dbReference type="SAM" id="Phobius"/>
    </source>
</evidence>
<keyword evidence="2" id="KW-0812">Transmembrane</keyword>
<protein>
    <submittedName>
        <fullName evidence="3">Uncharacterized protein</fullName>
    </submittedName>
</protein>
<feature type="transmembrane region" description="Helical" evidence="2">
    <location>
        <begin position="76"/>
        <end position="98"/>
    </location>
</feature>
<dbReference type="AlphaFoldDB" id="A0AAV0LW19"/>
<accession>A0AAV0LW19</accession>
<feature type="region of interest" description="Disordered" evidence="1">
    <location>
        <begin position="1"/>
        <end position="30"/>
    </location>
</feature>
<comment type="caution">
    <text evidence="3">The sequence shown here is derived from an EMBL/GenBank/DDBJ whole genome shotgun (WGS) entry which is preliminary data.</text>
</comment>
<evidence type="ECO:0000313" key="3">
    <source>
        <dbReference type="EMBL" id="CAI0438292.1"/>
    </source>
</evidence>
<dbReference type="Pfam" id="PF06592">
    <property type="entry name" value="DUF1138"/>
    <property type="match status" value="1"/>
</dbReference>
<keyword evidence="2" id="KW-1133">Transmembrane helix</keyword>
<gene>
    <name evidence="3" type="ORF">LITE_LOCUS25763</name>
</gene>
<sequence length="151" mass="17321">MGKWNSLKRHRRPRDSLKVKTKRKLSSSSQQGIISRSINLVLHSSPFWKKVQRFPPRSRVLGVPIPNRRFPVSDSFLLIMSGKYVIGAIAASFPIAYLCDTLVSDVKIFGVSNKEWWEETDKKFQAWPRVAGPPVVMNPISRQNFIVKSRD</sequence>
<proteinExistence type="predicted"/>
<organism evidence="3 4">
    <name type="scientific">Linum tenue</name>
    <dbReference type="NCBI Taxonomy" id="586396"/>
    <lineage>
        <taxon>Eukaryota</taxon>
        <taxon>Viridiplantae</taxon>
        <taxon>Streptophyta</taxon>
        <taxon>Embryophyta</taxon>
        <taxon>Tracheophyta</taxon>
        <taxon>Spermatophyta</taxon>
        <taxon>Magnoliopsida</taxon>
        <taxon>eudicotyledons</taxon>
        <taxon>Gunneridae</taxon>
        <taxon>Pentapetalae</taxon>
        <taxon>rosids</taxon>
        <taxon>fabids</taxon>
        <taxon>Malpighiales</taxon>
        <taxon>Linaceae</taxon>
        <taxon>Linum</taxon>
    </lineage>
</organism>
<dbReference type="InterPro" id="IPR009515">
    <property type="entry name" value="DUF1138"/>
</dbReference>
<feature type="compositionally biased region" description="Basic residues" evidence="1">
    <location>
        <begin position="1"/>
        <end position="25"/>
    </location>
</feature>
<keyword evidence="4" id="KW-1185">Reference proteome</keyword>
<evidence type="ECO:0000256" key="1">
    <source>
        <dbReference type="SAM" id="MobiDB-lite"/>
    </source>
</evidence>
<evidence type="ECO:0000313" key="4">
    <source>
        <dbReference type="Proteomes" id="UP001154282"/>
    </source>
</evidence>
<name>A0AAV0LW19_9ROSI</name>
<dbReference type="PANTHER" id="PTHR34267">
    <property type="entry name" value="OS11G0161033 PROTEIN"/>
    <property type="match status" value="1"/>
</dbReference>
<reference evidence="3" key="1">
    <citation type="submission" date="2022-08" db="EMBL/GenBank/DDBJ databases">
        <authorList>
            <person name="Gutierrez-Valencia J."/>
        </authorList>
    </citation>
    <scope>NUCLEOTIDE SEQUENCE</scope>
</reference>
<dbReference type="PANTHER" id="PTHR34267:SF17">
    <property type="entry name" value="OS06G0114500 PROTEIN"/>
    <property type="match status" value="1"/>
</dbReference>
<dbReference type="Proteomes" id="UP001154282">
    <property type="component" value="Unassembled WGS sequence"/>
</dbReference>
<dbReference type="EMBL" id="CAMGYJ010000006">
    <property type="protein sequence ID" value="CAI0438292.1"/>
    <property type="molecule type" value="Genomic_DNA"/>
</dbReference>